<dbReference type="Pfam" id="PF09138">
    <property type="entry name" value="Urm1"/>
    <property type="match status" value="1"/>
</dbReference>
<comment type="caution">
    <text evidence="7">The sequence shown here is derived from an EMBL/GenBank/DDBJ whole genome shotgun (WGS) entry which is preliminary data.</text>
</comment>
<keyword evidence="1 5" id="KW-0963">Cytoplasm</keyword>
<dbReference type="CDD" id="cd01764">
    <property type="entry name" value="Ubl_Urm1"/>
    <property type="match status" value="1"/>
</dbReference>
<dbReference type="Gene3D" id="3.10.20.30">
    <property type="match status" value="1"/>
</dbReference>
<evidence type="ECO:0000313" key="8">
    <source>
        <dbReference type="Proteomes" id="UP000807306"/>
    </source>
</evidence>
<sequence length="119" mass="13294">MSQLSLKVEFGGGIELLFSKKHTITVELPALVPTDDSTDDQSLMEDTAKEKKPANLAYLVLYLRDRLLTERAELFVENGTVRPGILVLVNDTDWQLEGEGDYELKDKDNIVFISTLHGG</sequence>
<dbReference type="HAMAP" id="MF_03048">
    <property type="entry name" value="Urm1"/>
    <property type="match status" value="1"/>
</dbReference>
<dbReference type="AlphaFoldDB" id="A0A9P6EL79"/>
<dbReference type="GO" id="GO:0005829">
    <property type="term" value="C:cytosol"/>
    <property type="evidence" value="ECO:0007669"/>
    <property type="project" value="UniProtKB-UniRule"/>
</dbReference>
<keyword evidence="8" id="KW-1185">Reference proteome</keyword>
<keyword evidence="4 5" id="KW-0833">Ubl conjugation pathway</keyword>
<evidence type="ECO:0000256" key="2">
    <source>
        <dbReference type="ARBA" id="ARBA00022499"/>
    </source>
</evidence>
<dbReference type="PANTHER" id="PTHR14986">
    <property type="entry name" value="RURM1 PROTEIN"/>
    <property type="match status" value="1"/>
</dbReference>
<feature type="cross-link" description="Glycyl lysine isopeptide (Gly-Lys) (interchain with K-? in acceptor proteins)" evidence="5">
    <location>
        <position position="119"/>
    </location>
</feature>
<comment type="PTM">
    <text evidence="5">C-terminal thiocarboxylation occurs in 2 steps, it is first acyl-adenylated (-COAMP) via the hesA/moeB/thiF part of UBA4, then thiocarboxylated (-COSH) via the rhodanese domain of UBA4.</text>
</comment>
<evidence type="ECO:0000256" key="5">
    <source>
        <dbReference type="HAMAP-Rule" id="MF_03048"/>
    </source>
</evidence>
<dbReference type="GO" id="GO:0002098">
    <property type="term" value="P:tRNA wobble uridine modification"/>
    <property type="evidence" value="ECO:0007669"/>
    <property type="project" value="UniProtKB-UniRule"/>
</dbReference>
<comment type="function">
    <text evidence="5">Acts as a sulfur carrier required for 2-thiolation of mcm(5)S(2)U at tRNA wobble positions of cytosolic tRNA(Lys), tRNA(Glu) and tRNA(Gln). Serves as sulfur donor in tRNA 2-thiolation reaction by being thiocarboxylated (-COSH) at its C-terminus by the MOCS3 homolog UBA4. The sulfur is then transferred to tRNA to form 2-thiolation of mcm(5)S(2)U. Prior mcm(5) tRNA modification by the elongator complex is required for 2-thiolation. Also acts as a ubiquitin-like protein (UBL) that is covalently conjugated via an isopeptide bond to lysine residues of target proteins such as AHP1. The thiocarboxylated form serves as substrate for conjugation and oxidative stress specifically induces the formation of UBL-protein conjugates.</text>
</comment>
<organism evidence="7 8">
    <name type="scientific">Crepidotus variabilis</name>
    <dbReference type="NCBI Taxonomy" id="179855"/>
    <lineage>
        <taxon>Eukaryota</taxon>
        <taxon>Fungi</taxon>
        <taxon>Dikarya</taxon>
        <taxon>Basidiomycota</taxon>
        <taxon>Agaricomycotina</taxon>
        <taxon>Agaricomycetes</taxon>
        <taxon>Agaricomycetidae</taxon>
        <taxon>Agaricales</taxon>
        <taxon>Agaricineae</taxon>
        <taxon>Crepidotaceae</taxon>
        <taxon>Crepidotus</taxon>
    </lineage>
</organism>
<comment type="subcellular location">
    <subcellularLocation>
        <location evidence="5 6">Cytoplasm</location>
    </subcellularLocation>
</comment>
<accession>A0A9P6EL79</accession>
<dbReference type="PIRSF" id="PIRSF037379">
    <property type="entry name" value="Ubiquitin-related_modifier_1"/>
    <property type="match status" value="1"/>
</dbReference>
<comment type="pathway">
    <text evidence="5 6">tRNA modification; 5-methoxycarbonylmethyl-2-thiouridine-tRNA biosynthesis.</text>
</comment>
<dbReference type="GO" id="GO:0034227">
    <property type="term" value="P:tRNA thio-modification"/>
    <property type="evidence" value="ECO:0007669"/>
    <property type="project" value="UniProtKB-UniRule"/>
</dbReference>
<dbReference type="InterPro" id="IPR016155">
    <property type="entry name" value="Mopterin_synth/thiamin_S_b"/>
</dbReference>
<dbReference type="GO" id="GO:0032447">
    <property type="term" value="P:protein urmylation"/>
    <property type="evidence" value="ECO:0007669"/>
    <property type="project" value="UniProtKB-UniRule"/>
</dbReference>
<evidence type="ECO:0000256" key="6">
    <source>
        <dbReference type="RuleBase" id="RU361182"/>
    </source>
</evidence>
<protein>
    <recommendedName>
        <fullName evidence="5 6">Ubiquitin-related modifier 1</fullName>
    </recommendedName>
</protein>
<proteinExistence type="inferred from homology"/>
<evidence type="ECO:0000313" key="7">
    <source>
        <dbReference type="EMBL" id="KAF9530634.1"/>
    </source>
</evidence>
<gene>
    <name evidence="5" type="primary">URM1</name>
    <name evidence="7" type="ORF">CPB83DRAFT_850660</name>
</gene>
<dbReference type="Proteomes" id="UP000807306">
    <property type="component" value="Unassembled WGS sequence"/>
</dbReference>
<dbReference type="EMBL" id="MU157839">
    <property type="protein sequence ID" value="KAF9530634.1"/>
    <property type="molecule type" value="Genomic_DNA"/>
</dbReference>
<evidence type="ECO:0000256" key="3">
    <source>
        <dbReference type="ARBA" id="ARBA00022694"/>
    </source>
</evidence>
<comment type="similarity">
    <text evidence="5 6">Belongs to the URM1 family.</text>
</comment>
<keyword evidence="2 5" id="KW-1017">Isopeptide bond</keyword>
<name>A0A9P6EL79_9AGAR</name>
<evidence type="ECO:0000256" key="4">
    <source>
        <dbReference type="ARBA" id="ARBA00022786"/>
    </source>
</evidence>
<dbReference type="InterPro" id="IPR015221">
    <property type="entry name" value="Urm1"/>
</dbReference>
<evidence type="ECO:0000256" key="1">
    <source>
        <dbReference type="ARBA" id="ARBA00022490"/>
    </source>
</evidence>
<dbReference type="InterPro" id="IPR012675">
    <property type="entry name" value="Beta-grasp_dom_sf"/>
</dbReference>
<dbReference type="SUPFAM" id="SSF54285">
    <property type="entry name" value="MoaD/ThiS"/>
    <property type="match status" value="1"/>
</dbReference>
<reference evidence="7" key="1">
    <citation type="submission" date="2020-11" db="EMBL/GenBank/DDBJ databases">
        <authorList>
            <consortium name="DOE Joint Genome Institute"/>
            <person name="Ahrendt S."/>
            <person name="Riley R."/>
            <person name="Andreopoulos W."/>
            <person name="Labutti K."/>
            <person name="Pangilinan J."/>
            <person name="Ruiz-Duenas F.J."/>
            <person name="Barrasa J.M."/>
            <person name="Sanchez-Garcia M."/>
            <person name="Camarero S."/>
            <person name="Miyauchi S."/>
            <person name="Serrano A."/>
            <person name="Linde D."/>
            <person name="Babiker R."/>
            <person name="Drula E."/>
            <person name="Ayuso-Fernandez I."/>
            <person name="Pacheco R."/>
            <person name="Padilla G."/>
            <person name="Ferreira P."/>
            <person name="Barriuso J."/>
            <person name="Kellner H."/>
            <person name="Castanera R."/>
            <person name="Alfaro M."/>
            <person name="Ramirez L."/>
            <person name="Pisabarro A.G."/>
            <person name="Kuo A."/>
            <person name="Tritt A."/>
            <person name="Lipzen A."/>
            <person name="He G."/>
            <person name="Yan M."/>
            <person name="Ng V."/>
            <person name="Cullen D."/>
            <person name="Martin F."/>
            <person name="Rosso M.-N."/>
            <person name="Henrissat B."/>
            <person name="Hibbett D."/>
            <person name="Martinez A.T."/>
            <person name="Grigoriev I.V."/>
        </authorList>
    </citation>
    <scope>NUCLEOTIDE SEQUENCE</scope>
    <source>
        <strain evidence="7">CBS 506.95</strain>
    </source>
</reference>
<feature type="modified residue" description="1-thioglycine" evidence="5">
    <location>
        <position position="119"/>
    </location>
</feature>
<keyword evidence="3 5" id="KW-0819">tRNA processing</keyword>
<dbReference type="OrthoDB" id="10248987at2759"/>